<evidence type="ECO:0000313" key="2">
    <source>
        <dbReference type="Proteomes" id="UP000265520"/>
    </source>
</evidence>
<evidence type="ECO:0000313" key="1">
    <source>
        <dbReference type="EMBL" id="MCI62874.1"/>
    </source>
</evidence>
<feature type="non-terminal residue" evidence="1">
    <location>
        <position position="1"/>
    </location>
</feature>
<dbReference type="AlphaFoldDB" id="A0A392TQE8"/>
<comment type="caution">
    <text evidence="1">The sequence shown here is derived from an EMBL/GenBank/DDBJ whole genome shotgun (WGS) entry which is preliminary data.</text>
</comment>
<protein>
    <submittedName>
        <fullName evidence="1">Uncharacterized protein</fullName>
    </submittedName>
</protein>
<sequence>GNRMKVNIPPKKLMILPHKVKQAAKHAYASVVESLLDDDATTPWQWHVGKQEEW</sequence>
<dbReference type="Proteomes" id="UP000265520">
    <property type="component" value="Unassembled WGS sequence"/>
</dbReference>
<proteinExistence type="predicted"/>
<accession>A0A392TQE8</accession>
<reference evidence="1 2" key="1">
    <citation type="journal article" date="2018" name="Front. Plant Sci.">
        <title>Red Clover (Trifolium pratense) and Zigzag Clover (T. medium) - A Picture of Genomic Similarities and Differences.</title>
        <authorList>
            <person name="Dluhosova J."/>
            <person name="Istvanek J."/>
            <person name="Nedelnik J."/>
            <person name="Repkova J."/>
        </authorList>
    </citation>
    <scope>NUCLEOTIDE SEQUENCE [LARGE SCALE GENOMIC DNA]</scope>
    <source>
        <strain evidence="2">cv. 10/8</strain>
        <tissue evidence="1">Leaf</tissue>
    </source>
</reference>
<keyword evidence="2" id="KW-1185">Reference proteome</keyword>
<organism evidence="1 2">
    <name type="scientific">Trifolium medium</name>
    <dbReference type="NCBI Taxonomy" id="97028"/>
    <lineage>
        <taxon>Eukaryota</taxon>
        <taxon>Viridiplantae</taxon>
        <taxon>Streptophyta</taxon>
        <taxon>Embryophyta</taxon>
        <taxon>Tracheophyta</taxon>
        <taxon>Spermatophyta</taxon>
        <taxon>Magnoliopsida</taxon>
        <taxon>eudicotyledons</taxon>
        <taxon>Gunneridae</taxon>
        <taxon>Pentapetalae</taxon>
        <taxon>rosids</taxon>
        <taxon>fabids</taxon>
        <taxon>Fabales</taxon>
        <taxon>Fabaceae</taxon>
        <taxon>Papilionoideae</taxon>
        <taxon>50 kb inversion clade</taxon>
        <taxon>NPAAA clade</taxon>
        <taxon>Hologalegina</taxon>
        <taxon>IRL clade</taxon>
        <taxon>Trifolieae</taxon>
        <taxon>Trifolium</taxon>
    </lineage>
</organism>
<dbReference type="EMBL" id="LXQA010626987">
    <property type="protein sequence ID" value="MCI62874.1"/>
    <property type="molecule type" value="Genomic_DNA"/>
</dbReference>
<name>A0A392TQE8_9FABA</name>